<dbReference type="Proteomes" id="UP001459277">
    <property type="component" value="Unassembled WGS sequence"/>
</dbReference>
<protein>
    <recommendedName>
        <fullName evidence="3">J domain-containing protein</fullName>
    </recommendedName>
</protein>
<dbReference type="SUPFAM" id="SSF46565">
    <property type="entry name" value="Chaperone J-domain"/>
    <property type="match status" value="1"/>
</dbReference>
<dbReference type="Gene3D" id="1.10.287.110">
    <property type="entry name" value="DnaJ domain"/>
    <property type="match status" value="1"/>
</dbReference>
<dbReference type="InterPro" id="IPR036869">
    <property type="entry name" value="J_dom_sf"/>
</dbReference>
<evidence type="ECO:0000313" key="1">
    <source>
        <dbReference type="EMBL" id="KAL0007295.1"/>
    </source>
</evidence>
<accession>A0AAW2DDH6</accession>
<dbReference type="InterPro" id="IPR001623">
    <property type="entry name" value="DnaJ_domain"/>
</dbReference>
<dbReference type="PANTHER" id="PTHR44137">
    <property type="entry name" value="BNAC03G44070D PROTEIN"/>
    <property type="match status" value="1"/>
</dbReference>
<dbReference type="PANTHER" id="PTHR44137:SF32">
    <property type="entry name" value="DNAJ HEAT SHOCK AMINO-TERMINAL DOMAIN PROTEIN"/>
    <property type="match status" value="1"/>
</dbReference>
<evidence type="ECO:0000313" key="2">
    <source>
        <dbReference type="Proteomes" id="UP001459277"/>
    </source>
</evidence>
<keyword evidence="2" id="KW-1185">Reference proteome</keyword>
<dbReference type="EMBL" id="JAZDWU010000003">
    <property type="protein sequence ID" value="KAL0007295.1"/>
    <property type="molecule type" value="Genomic_DNA"/>
</dbReference>
<organism evidence="1 2">
    <name type="scientific">Lithocarpus litseifolius</name>
    <dbReference type="NCBI Taxonomy" id="425828"/>
    <lineage>
        <taxon>Eukaryota</taxon>
        <taxon>Viridiplantae</taxon>
        <taxon>Streptophyta</taxon>
        <taxon>Embryophyta</taxon>
        <taxon>Tracheophyta</taxon>
        <taxon>Spermatophyta</taxon>
        <taxon>Magnoliopsida</taxon>
        <taxon>eudicotyledons</taxon>
        <taxon>Gunneridae</taxon>
        <taxon>Pentapetalae</taxon>
        <taxon>rosids</taxon>
        <taxon>fabids</taxon>
        <taxon>Fagales</taxon>
        <taxon>Fagaceae</taxon>
        <taxon>Lithocarpus</taxon>
    </lineage>
</organism>
<name>A0AAW2DDH6_9ROSI</name>
<proteinExistence type="predicted"/>
<evidence type="ECO:0008006" key="3">
    <source>
        <dbReference type="Google" id="ProtNLM"/>
    </source>
</evidence>
<dbReference type="CDD" id="cd06257">
    <property type="entry name" value="DnaJ"/>
    <property type="match status" value="1"/>
</dbReference>
<sequence length="139" mass="15272">MAEVTALVLAEEKFDAGEVEVALKLANLAKNLSNSPNVDKYQAAYKVHLASITKKTNNLEEIDLAMLGLKNTNDPSTYTTDKITYRYHKLAKLLHPNVNSSCAAPSALQHVTKAWENLTDAPRGGMRLLPPSKRNKVVV</sequence>
<gene>
    <name evidence="1" type="ORF">SO802_008797</name>
</gene>
<comment type="caution">
    <text evidence="1">The sequence shown here is derived from an EMBL/GenBank/DDBJ whole genome shotgun (WGS) entry which is preliminary data.</text>
</comment>
<dbReference type="AlphaFoldDB" id="A0AAW2DDH6"/>
<reference evidence="1 2" key="1">
    <citation type="submission" date="2024-01" db="EMBL/GenBank/DDBJ databases">
        <title>A telomere-to-telomere, gap-free genome of sweet tea (Lithocarpus litseifolius).</title>
        <authorList>
            <person name="Zhou J."/>
        </authorList>
    </citation>
    <scope>NUCLEOTIDE SEQUENCE [LARGE SCALE GENOMIC DNA]</scope>
    <source>
        <strain evidence="1">Zhou-2022a</strain>
        <tissue evidence="1">Leaf</tissue>
    </source>
</reference>